<dbReference type="PANTHER" id="PTHR30399:SF1">
    <property type="entry name" value="UTP PYROPHOSPHATASE"/>
    <property type="match status" value="1"/>
</dbReference>
<dbReference type="Pfam" id="PF01863">
    <property type="entry name" value="YgjP-like"/>
    <property type="match status" value="2"/>
</dbReference>
<sequence length="185" mass="21764">MPATTLTISNLGHVIFAKSTRAKYQRITVRPDKTITVTIPRDGTLREAKQFLKTKTPWVQKQLWKIDQHTQLQPDLNTDLEKAQKDMFSRLENFSEECNLPYNRATFRCQKTRWGSCSDKKNINLNINIAFLPTELQNYVLLHELVHTEIKNHSKKFWAELNKYTEGRAKELAKKLKKYDMKLRA</sequence>
<evidence type="ECO:0000313" key="2">
    <source>
        <dbReference type="EMBL" id="KPJ63561.1"/>
    </source>
</evidence>
<dbReference type="InterPro" id="IPR002725">
    <property type="entry name" value="YgjP-like_metallopeptidase"/>
</dbReference>
<comment type="caution">
    <text evidence="2">The sequence shown here is derived from an EMBL/GenBank/DDBJ whole genome shotgun (WGS) entry which is preliminary data.</text>
</comment>
<reference evidence="2 3" key="1">
    <citation type="journal article" date="2015" name="Microbiome">
        <title>Genomic resolution of linkages in carbon, nitrogen, and sulfur cycling among widespread estuary sediment bacteria.</title>
        <authorList>
            <person name="Baker B.J."/>
            <person name="Lazar C.S."/>
            <person name="Teske A.P."/>
            <person name="Dick G.J."/>
        </authorList>
    </citation>
    <scope>NUCLEOTIDE SEQUENCE [LARGE SCALE GENOMIC DNA]</scope>
    <source>
        <strain evidence="2">DG_54_3</strain>
    </source>
</reference>
<feature type="domain" description="YgjP-like metallopeptidase" evidence="1">
    <location>
        <begin position="81"/>
        <end position="178"/>
    </location>
</feature>
<accession>A0A0S7XNC2</accession>
<proteinExistence type="predicted"/>
<dbReference type="Gene3D" id="3.30.2010.10">
    <property type="entry name" value="Metalloproteases ('zincins'), catalytic domain"/>
    <property type="match status" value="1"/>
</dbReference>
<protein>
    <recommendedName>
        <fullName evidence="1">YgjP-like metallopeptidase domain-containing protein</fullName>
    </recommendedName>
</protein>
<dbReference type="InterPro" id="IPR053136">
    <property type="entry name" value="UTP_pyrophosphatase-like"/>
</dbReference>
<dbReference type="PANTHER" id="PTHR30399">
    <property type="entry name" value="UNCHARACTERIZED PROTEIN YGJP"/>
    <property type="match status" value="1"/>
</dbReference>
<gene>
    <name evidence="2" type="ORF">AMJ44_14310</name>
</gene>
<dbReference type="Proteomes" id="UP000051861">
    <property type="component" value="Unassembled WGS sequence"/>
</dbReference>
<dbReference type="EMBL" id="LIZX01000231">
    <property type="protein sequence ID" value="KPJ63561.1"/>
    <property type="molecule type" value="Genomic_DNA"/>
</dbReference>
<name>A0A0S7XNC2_UNCSA</name>
<dbReference type="AlphaFoldDB" id="A0A0S7XNC2"/>
<dbReference type="CDD" id="cd07344">
    <property type="entry name" value="M48_yhfN_like"/>
    <property type="match status" value="1"/>
</dbReference>
<organism evidence="2 3">
    <name type="scientific">candidate division WOR-1 bacterium DG_54_3</name>
    <dbReference type="NCBI Taxonomy" id="1703775"/>
    <lineage>
        <taxon>Bacteria</taxon>
        <taxon>Bacillati</taxon>
        <taxon>Saganbacteria</taxon>
    </lineage>
</organism>
<evidence type="ECO:0000259" key="1">
    <source>
        <dbReference type="Pfam" id="PF01863"/>
    </source>
</evidence>
<feature type="domain" description="YgjP-like metallopeptidase" evidence="1">
    <location>
        <begin position="24"/>
        <end position="71"/>
    </location>
</feature>
<evidence type="ECO:0000313" key="3">
    <source>
        <dbReference type="Proteomes" id="UP000051861"/>
    </source>
</evidence>